<name>A0ABS9AS93_9GAMM</name>
<feature type="transmembrane region" description="Helical" evidence="8">
    <location>
        <begin position="104"/>
        <end position="126"/>
    </location>
</feature>
<keyword evidence="5 8" id="KW-0812">Transmembrane</keyword>
<evidence type="ECO:0000256" key="6">
    <source>
        <dbReference type="ARBA" id="ARBA00022989"/>
    </source>
</evidence>
<keyword evidence="7 8" id="KW-0472">Membrane</keyword>
<dbReference type="PANTHER" id="PTHR22911">
    <property type="entry name" value="ACYL-MALONYL CONDENSING ENZYME-RELATED"/>
    <property type="match status" value="1"/>
</dbReference>
<feature type="domain" description="EamA" evidence="9">
    <location>
        <begin position="13"/>
        <end position="147"/>
    </location>
</feature>
<dbReference type="InterPro" id="IPR037185">
    <property type="entry name" value="EmrE-like"/>
</dbReference>
<evidence type="ECO:0000256" key="1">
    <source>
        <dbReference type="ARBA" id="ARBA00004651"/>
    </source>
</evidence>
<dbReference type="RefSeq" id="WP_010628530.1">
    <property type="nucleotide sequence ID" value="NZ_JABFTV010000005.1"/>
</dbReference>
<feature type="transmembrane region" description="Helical" evidence="8">
    <location>
        <begin position="157"/>
        <end position="172"/>
    </location>
</feature>
<organism evidence="10 11">
    <name type="scientific">Billgrantia aerodenitrificans</name>
    <dbReference type="NCBI Taxonomy" id="2733483"/>
    <lineage>
        <taxon>Bacteria</taxon>
        <taxon>Pseudomonadati</taxon>
        <taxon>Pseudomonadota</taxon>
        <taxon>Gammaproteobacteria</taxon>
        <taxon>Oceanospirillales</taxon>
        <taxon>Halomonadaceae</taxon>
        <taxon>Billgrantia</taxon>
    </lineage>
</organism>
<feature type="transmembrane region" description="Helical" evidence="8">
    <location>
        <begin position="133"/>
        <end position="151"/>
    </location>
</feature>
<evidence type="ECO:0000256" key="4">
    <source>
        <dbReference type="ARBA" id="ARBA00022475"/>
    </source>
</evidence>
<keyword evidence="11" id="KW-1185">Reference proteome</keyword>
<evidence type="ECO:0000259" key="9">
    <source>
        <dbReference type="Pfam" id="PF00892"/>
    </source>
</evidence>
<feature type="transmembrane region" description="Helical" evidence="8">
    <location>
        <begin position="243"/>
        <end position="265"/>
    </location>
</feature>
<dbReference type="NCBIfam" id="TIGR00688">
    <property type="entry name" value="rarD"/>
    <property type="match status" value="1"/>
</dbReference>
<dbReference type="Proteomes" id="UP001320272">
    <property type="component" value="Unassembled WGS sequence"/>
</dbReference>
<feature type="transmembrane region" description="Helical" evidence="8">
    <location>
        <begin position="184"/>
        <end position="204"/>
    </location>
</feature>
<dbReference type="PANTHER" id="PTHR22911:SF137">
    <property type="entry name" value="SOLUTE CARRIER FAMILY 35 MEMBER G2-RELATED"/>
    <property type="match status" value="1"/>
</dbReference>
<comment type="subcellular location">
    <subcellularLocation>
        <location evidence="1">Cell membrane</location>
        <topology evidence="1">Multi-pass membrane protein</topology>
    </subcellularLocation>
</comment>
<sequence>MSVLPLTDREAARGVGFGLLAYVMWGCFPLFFALFEGVPAFEVLIHRIIWSCLFLVGLVTLLKRWGPIRRALAEPRRLGRVLGCAVLIAINWGLYIYAVETRQVFQASLGYFLTPLVNVALGLLVLREAMAGLQRIAVLLAGTAIVIQLLLLGELPWISLTLALTFGTYGLLRKQVPLDGLSGLFVETLLLLPLGLMALAWLSTAELSHFMDGPRLTLLLIASGVITALPLLAFAGAARRLRLATLGFLMYLNPTIQFFIALLVFREPLSMVQLGTFGLIWASLALYSWSAWNDRSRSPLAPAGAPQQSKSERL</sequence>
<evidence type="ECO:0000256" key="5">
    <source>
        <dbReference type="ARBA" id="ARBA00022692"/>
    </source>
</evidence>
<feature type="transmembrane region" description="Helical" evidence="8">
    <location>
        <begin position="78"/>
        <end position="98"/>
    </location>
</feature>
<feature type="transmembrane region" description="Helical" evidence="8">
    <location>
        <begin position="12"/>
        <end position="35"/>
    </location>
</feature>
<protein>
    <submittedName>
        <fullName evidence="10">EamA family transporter RarD</fullName>
    </submittedName>
</protein>
<keyword evidence="3" id="KW-0813">Transport</keyword>
<dbReference type="EMBL" id="JABFTV010000005">
    <property type="protein sequence ID" value="MCE8024664.1"/>
    <property type="molecule type" value="Genomic_DNA"/>
</dbReference>
<evidence type="ECO:0000313" key="10">
    <source>
        <dbReference type="EMBL" id="MCE8024664.1"/>
    </source>
</evidence>
<evidence type="ECO:0000256" key="8">
    <source>
        <dbReference type="SAM" id="Phobius"/>
    </source>
</evidence>
<feature type="transmembrane region" description="Helical" evidence="8">
    <location>
        <begin position="47"/>
        <end position="66"/>
    </location>
</feature>
<accession>A0ABS9AS93</accession>
<dbReference type="InterPro" id="IPR000620">
    <property type="entry name" value="EamA_dom"/>
</dbReference>
<dbReference type="InterPro" id="IPR004626">
    <property type="entry name" value="RarD"/>
</dbReference>
<keyword evidence="4" id="KW-1003">Cell membrane</keyword>
<evidence type="ECO:0000313" key="11">
    <source>
        <dbReference type="Proteomes" id="UP001320272"/>
    </source>
</evidence>
<keyword evidence="6 8" id="KW-1133">Transmembrane helix</keyword>
<evidence type="ECO:0000256" key="7">
    <source>
        <dbReference type="ARBA" id="ARBA00023136"/>
    </source>
</evidence>
<feature type="transmembrane region" description="Helical" evidence="8">
    <location>
        <begin position="271"/>
        <end position="289"/>
    </location>
</feature>
<evidence type="ECO:0000256" key="3">
    <source>
        <dbReference type="ARBA" id="ARBA00022448"/>
    </source>
</evidence>
<dbReference type="Pfam" id="PF00892">
    <property type="entry name" value="EamA"/>
    <property type="match status" value="1"/>
</dbReference>
<reference evidence="10 11" key="1">
    <citation type="journal article" date="2021" name="Front. Microbiol.">
        <title>Aerobic Denitrification and Heterotrophic Sulfur Oxidation in the Genus Halomonas Revealed by Six Novel Species Characterizations and Genome-Based Analysis.</title>
        <authorList>
            <person name="Wang L."/>
            <person name="Shao Z."/>
        </authorList>
    </citation>
    <scope>NUCLEOTIDE SEQUENCE [LARGE SCALE GENOMIC DNA]</scope>
    <source>
        <strain evidence="10 11">MCCC 1A11058</strain>
    </source>
</reference>
<feature type="transmembrane region" description="Helical" evidence="8">
    <location>
        <begin position="216"/>
        <end position="236"/>
    </location>
</feature>
<evidence type="ECO:0000256" key="2">
    <source>
        <dbReference type="ARBA" id="ARBA00007362"/>
    </source>
</evidence>
<gene>
    <name evidence="10" type="primary">rarD</name>
    <name evidence="10" type="ORF">HOP59_11025</name>
</gene>
<proteinExistence type="inferred from homology"/>
<comment type="similarity">
    <text evidence="2">Belongs to the EamA transporter family.</text>
</comment>
<dbReference type="SUPFAM" id="SSF103481">
    <property type="entry name" value="Multidrug resistance efflux transporter EmrE"/>
    <property type="match status" value="2"/>
</dbReference>
<comment type="caution">
    <text evidence="10">The sequence shown here is derived from an EMBL/GenBank/DDBJ whole genome shotgun (WGS) entry which is preliminary data.</text>
</comment>